<dbReference type="InterPro" id="IPR036866">
    <property type="entry name" value="RibonucZ/Hydroxyglut_hydro"/>
</dbReference>
<accession>H0UKC9</accession>
<organism evidence="3 4">
    <name type="scientific">Jonquetella anthropi DSM 22815</name>
    <dbReference type="NCBI Taxonomy" id="885272"/>
    <lineage>
        <taxon>Bacteria</taxon>
        <taxon>Thermotogati</taxon>
        <taxon>Synergistota</taxon>
        <taxon>Synergistia</taxon>
        <taxon>Synergistales</taxon>
        <taxon>Dethiosulfovibrionaceae</taxon>
        <taxon>Jonquetella</taxon>
    </lineage>
</organism>
<evidence type="ECO:0000313" key="4">
    <source>
        <dbReference type="Proteomes" id="UP000003806"/>
    </source>
</evidence>
<dbReference type="eggNOG" id="COG1235">
    <property type="taxonomic scope" value="Bacteria"/>
</dbReference>
<dbReference type="Pfam" id="PF12706">
    <property type="entry name" value="Lactamase_B_2"/>
    <property type="match status" value="1"/>
</dbReference>
<dbReference type="SUPFAM" id="SSF56281">
    <property type="entry name" value="Metallo-hydrolase/oxidoreductase"/>
    <property type="match status" value="1"/>
</dbReference>
<evidence type="ECO:0000256" key="1">
    <source>
        <dbReference type="SAM" id="MobiDB-lite"/>
    </source>
</evidence>
<name>H0UKC9_9BACT</name>
<dbReference type="OrthoDB" id="9800940at2"/>
<dbReference type="PANTHER" id="PTHR42663">
    <property type="entry name" value="HYDROLASE C777.06C-RELATED-RELATED"/>
    <property type="match status" value="1"/>
</dbReference>
<dbReference type="PANTHER" id="PTHR42663:SF6">
    <property type="entry name" value="HYDROLASE C777.06C-RELATED"/>
    <property type="match status" value="1"/>
</dbReference>
<sequence>MTPPEELAQRVSSWPKPEERPVVEPPGEITFLGTAGTRFVMVTQRRASGGMWIRLPEGDFSIDPGPGALVQACRLGLMKDRRLEGVLLTHRHLDHSSDLNALTEAMVTGNRKPCGLVALPVDAVTGPEPILFSYLRSKLARIHLWADGPLEIGSITVSTVLLRHHGVECRGLRFSSPYFADWGILSDTCYFPELAEFYRGCHTLIADVTLMEKVRWIQHLSVPDLPELMALSHVSRLVMTHMGNGILDAGPENLAQALSTPQCLVCAACDGMTLRLPEPTNLPIEK</sequence>
<evidence type="ECO:0000313" key="3">
    <source>
        <dbReference type="EMBL" id="EHM13138.1"/>
    </source>
</evidence>
<dbReference type="HOGENOM" id="CLU_074581_0_0_0"/>
<dbReference type="RefSeq" id="WP_008521071.1">
    <property type="nucleotide sequence ID" value="NZ_CM001376.1"/>
</dbReference>
<keyword evidence="3" id="KW-0378">Hydrolase</keyword>
<protein>
    <submittedName>
        <fullName evidence="3">Metal-dependent hydrolase, beta-lactamase superfamily III</fullName>
    </submittedName>
</protein>
<proteinExistence type="predicted"/>
<keyword evidence="4" id="KW-1185">Reference proteome</keyword>
<feature type="region of interest" description="Disordered" evidence="1">
    <location>
        <begin position="1"/>
        <end position="24"/>
    </location>
</feature>
<dbReference type="AlphaFoldDB" id="H0UKC9"/>
<feature type="domain" description="Metallo-beta-lactamase" evidence="2">
    <location>
        <begin position="62"/>
        <end position="242"/>
    </location>
</feature>
<dbReference type="STRING" id="885272.JonanDRAFT_0758"/>
<gene>
    <name evidence="3" type="ORF">JonanDRAFT_0758</name>
</gene>
<dbReference type="GO" id="GO:0016787">
    <property type="term" value="F:hydrolase activity"/>
    <property type="evidence" value="ECO:0007669"/>
    <property type="project" value="UniProtKB-KW"/>
</dbReference>
<dbReference type="Proteomes" id="UP000003806">
    <property type="component" value="Chromosome"/>
</dbReference>
<dbReference type="CDD" id="cd07741">
    <property type="entry name" value="metallo-hydrolase-like_MBL-fold"/>
    <property type="match status" value="1"/>
</dbReference>
<evidence type="ECO:0000259" key="2">
    <source>
        <dbReference type="Pfam" id="PF12706"/>
    </source>
</evidence>
<dbReference type="Gene3D" id="3.60.15.10">
    <property type="entry name" value="Ribonuclease Z/Hydroxyacylglutathione hydrolase-like"/>
    <property type="match status" value="1"/>
</dbReference>
<reference evidence="3 4" key="1">
    <citation type="submission" date="2011-11" db="EMBL/GenBank/DDBJ databases">
        <title>The Noncontiguous Finished genome of Jonquetella anthropi DSM 22815.</title>
        <authorList>
            <consortium name="US DOE Joint Genome Institute (JGI-PGF)"/>
            <person name="Lucas S."/>
            <person name="Copeland A."/>
            <person name="Lapidus A."/>
            <person name="Glavina del Rio T."/>
            <person name="Dalin E."/>
            <person name="Tice H."/>
            <person name="Bruce D."/>
            <person name="Goodwin L."/>
            <person name="Pitluck S."/>
            <person name="Peters L."/>
            <person name="Mikhailova N."/>
            <person name="Held B."/>
            <person name="Kyrpides N."/>
            <person name="Mavromatis K."/>
            <person name="Ivanova N."/>
            <person name="Markowitz V."/>
            <person name="Cheng J.-F."/>
            <person name="Hugenholtz P."/>
            <person name="Woyke T."/>
            <person name="Wu D."/>
            <person name="Gronow S."/>
            <person name="Wellnitz S."/>
            <person name="Brambilla E."/>
            <person name="Klenk H.-P."/>
            <person name="Eisen J.A."/>
        </authorList>
    </citation>
    <scope>NUCLEOTIDE SEQUENCE [LARGE SCALE GENOMIC DNA]</scope>
    <source>
        <strain evidence="3 4">DSM 22815</strain>
    </source>
</reference>
<dbReference type="EMBL" id="CM001376">
    <property type="protein sequence ID" value="EHM13138.1"/>
    <property type="molecule type" value="Genomic_DNA"/>
</dbReference>
<dbReference type="InterPro" id="IPR001279">
    <property type="entry name" value="Metallo-B-lactamas"/>
</dbReference>